<feature type="region of interest" description="Disordered" evidence="1">
    <location>
        <begin position="283"/>
        <end position="305"/>
    </location>
</feature>
<name>A0A1A8YKH7_PLAOA</name>
<feature type="compositionally biased region" description="Pro residues" evidence="1">
    <location>
        <begin position="292"/>
        <end position="305"/>
    </location>
</feature>
<gene>
    <name evidence="2" type="ORF">POVWA1_010050</name>
</gene>
<dbReference type="Proteomes" id="UP000078555">
    <property type="component" value="Unassembled WGS sequence"/>
</dbReference>
<evidence type="ECO:0000256" key="1">
    <source>
        <dbReference type="SAM" id="MobiDB-lite"/>
    </source>
</evidence>
<organism evidence="2 3">
    <name type="scientific">Plasmodium ovale wallikeri</name>
    <dbReference type="NCBI Taxonomy" id="864142"/>
    <lineage>
        <taxon>Eukaryota</taxon>
        <taxon>Sar</taxon>
        <taxon>Alveolata</taxon>
        <taxon>Apicomplexa</taxon>
        <taxon>Aconoidasida</taxon>
        <taxon>Haemosporida</taxon>
        <taxon>Plasmodiidae</taxon>
        <taxon>Plasmodium</taxon>
        <taxon>Plasmodium (Plasmodium)</taxon>
    </lineage>
</organism>
<feature type="compositionally biased region" description="Basic and acidic residues" evidence="1">
    <location>
        <begin position="192"/>
        <end position="224"/>
    </location>
</feature>
<sequence length="1064" mass="121618">MSKRGDHLFSGIKMTPLYEQAGVKAEKISIISFYEEIISEMTFSYNNLYDMVINLKNKINDLETATEEHGFINGGKDYFYLRNKSNITWNMINRGSNFYHTDTVNNILCNNLHRCDKTKVGKEKQVVCEEKEGYFSQEELSIDNPTFGYNELELETSGGESDRIRNVEYRAYPFSEERQSSQIPQKLKQLKNVKESEDKERELPLKENLKEDDNVRNEKVRGNDTESSSEMFADLNFSDNSIDSSKIGVFNLLKKNKVVPKILYKKKRDYENVVWKNACEAKGVDSSGLPSSPNPPSPPSPPNPIIFPILPSPSDFQKNFPLLTEWHYSKYGKGGGEEEKKDNTGGGVVLPPSNTPLISYIQKEDLHKNGKKNTNIYNEQVNKFTAEHLGKKKSFPKLEEKKKKKNTENCLLSKNNKMLNICHYCGNGEDITFLYRKKNKDLSKIFSKDSLVDTLNGLDHLRKKNYLLKKGLSLTNAGEIRNSKDEGSIDRGTPFIHGLEEDYKGANSLGMSNKEKCFLWNIPFCRYRMEGGDNENFCNYIGNDNETNIQESISFLGERLYNIANGSSETFLNNNSFEYLQDRGVNNILGVNYGKDYSGERRREEKSLSMFDTGENNCSTVLRKHLSGEKLTGERTNRHVLTGASLDFLRTPAYTRGKGEGTNCKVAAYKYEYDNLYKIVNYKNVLTNLLSSNYIDIDTNPSLLPYSRTDGFFKDMDQIGETRTSKMRKKEMRAEMKAQRKAKRKAQRKARRKVRRKVRRNKRREQRRKRKEKRGKEKQQEAQNIAGRRGDFLQTTASSANSPECSYNSSSVESSCESEAHAKTLRGEDGFNSAEKKGGRSTPAKSSADNAVDTGSIACNVGVTIEDGKREKNGLTKKGVPQTGNIKEGRDKKGVTKSGLVQTIEQTKEKEKEKEKEKAKVKTKVTAKVKTKVKAKVKTKVKAKVKAKAKTNEQSAGTGKRYLPLRSKTRNMQRYHESNSSTLYVEDVRNSHIPAYDNQMTLTGRNDECDDFTLKSSHIKKYELRTKRRITYVLPPINKKLRRDSSRQIFDPFMYNNTWKIKKT</sequence>
<keyword evidence="3" id="KW-1185">Reference proteome</keyword>
<proteinExistence type="predicted"/>
<dbReference type="EMBL" id="FLRD01000030">
    <property type="protein sequence ID" value="SBT32012.1"/>
    <property type="molecule type" value="Genomic_DNA"/>
</dbReference>
<dbReference type="AlphaFoldDB" id="A0A1A8YKH7"/>
<feature type="compositionally biased region" description="Basic and acidic residues" evidence="1">
    <location>
        <begin position="818"/>
        <end position="838"/>
    </location>
</feature>
<protein>
    <submittedName>
        <fullName evidence="2">Uncharacterized protein</fullName>
    </submittedName>
</protein>
<evidence type="ECO:0000313" key="2">
    <source>
        <dbReference type="EMBL" id="SBT32012.1"/>
    </source>
</evidence>
<feature type="compositionally biased region" description="Low complexity" evidence="1">
    <location>
        <begin position="798"/>
        <end position="817"/>
    </location>
</feature>
<feature type="region of interest" description="Disordered" evidence="1">
    <location>
        <begin position="717"/>
        <end position="852"/>
    </location>
</feature>
<feature type="region of interest" description="Disordered" evidence="1">
    <location>
        <begin position="175"/>
        <end position="228"/>
    </location>
</feature>
<feature type="compositionally biased region" description="Basic residues" evidence="1">
    <location>
        <begin position="739"/>
        <end position="773"/>
    </location>
</feature>
<feature type="compositionally biased region" description="Basic and acidic residues" evidence="1">
    <location>
        <begin position="906"/>
        <end position="918"/>
    </location>
</feature>
<reference evidence="3" key="1">
    <citation type="submission" date="2016-05" db="EMBL/GenBank/DDBJ databases">
        <authorList>
            <person name="Naeem Raeece"/>
        </authorList>
    </citation>
    <scope>NUCLEOTIDE SEQUENCE [LARGE SCALE GENOMIC DNA]</scope>
</reference>
<feature type="region of interest" description="Disordered" evidence="1">
    <location>
        <begin position="870"/>
        <end position="918"/>
    </location>
</feature>
<accession>A0A1A8YKH7</accession>
<evidence type="ECO:0000313" key="3">
    <source>
        <dbReference type="Proteomes" id="UP000078555"/>
    </source>
</evidence>